<keyword evidence="4" id="KW-1185">Reference proteome</keyword>
<comment type="caution">
    <text evidence="3">The sequence shown here is derived from an EMBL/GenBank/DDBJ whole genome shotgun (WGS) entry which is preliminary data.</text>
</comment>
<dbReference type="Gene3D" id="1.10.287.1060">
    <property type="entry name" value="ESAT-6-like"/>
    <property type="match status" value="1"/>
</dbReference>
<dbReference type="EMBL" id="JAWLNX010000034">
    <property type="protein sequence ID" value="MEB3371929.1"/>
    <property type="molecule type" value="Genomic_DNA"/>
</dbReference>
<dbReference type="InterPro" id="IPR057746">
    <property type="entry name" value="CpnT-like_N"/>
</dbReference>
<sequence>MPLDINVDAQPGTIRTAADWLDGMARAVDAALDTINRAKGESEHAWPSEAGQSFRDGMGKIGPKVDEVSADYGGLAGALRRYADDIDTVKRRMDQAREHAQAEGLTIQGDLIMEPGPEPPDPTALPTDKPASPEQKQIHAEQTKAHSAFVRKVEAYADCAVMVADARDHENNAIAVLNRFLGGLIEKSPFNASDVVAGLAGATAGQTATMRAEAMKIARSGSIEVSERLSSNPYMSLQARTRAAMIHIEKTQKVAALEAQATRTRTAQWVDKLGPRTKGVLQMTLDFGKKPDRVGSGLLRGSLKVAGKLPVVGGVITGLGIGYDIGIAGKDPTTSVASGVGGFLAGAGATVGLAAMGTPVGWVVAGGALASWGVGFAIEEWGDDIVDGVQSAGEKLSDINPKMTR</sequence>
<proteinExistence type="predicted"/>
<protein>
    <recommendedName>
        <fullName evidence="2">Outer membrane channel protein CpnT-like N-terminal domain-containing protein</fullName>
    </recommendedName>
</protein>
<feature type="region of interest" description="Disordered" evidence="1">
    <location>
        <begin position="102"/>
        <end position="142"/>
    </location>
</feature>
<dbReference type="Proteomes" id="UP001327093">
    <property type="component" value="Unassembled WGS sequence"/>
</dbReference>
<dbReference type="Pfam" id="PF25547">
    <property type="entry name" value="WXG100_2"/>
    <property type="match status" value="1"/>
</dbReference>
<evidence type="ECO:0000313" key="3">
    <source>
        <dbReference type="EMBL" id="MEB3371929.1"/>
    </source>
</evidence>
<dbReference type="SUPFAM" id="SSF140453">
    <property type="entry name" value="EsxAB dimer-like"/>
    <property type="match status" value="1"/>
</dbReference>
<reference evidence="3 4" key="1">
    <citation type="submission" date="2023-10" db="EMBL/GenBank/DDBJ databases">
        <title>Saccharopolyspora sp. nov., isolated from mangrove soil.</title>
        <authorList>
            <person name="Lu Y."/>
            <person name="Liu W."/>
        </authorList>
    </citation>
    <scope>NUCLEOTIDE SEQUENCE [LARGE SCALE GENOMIC DNA]</scope>
    <source>
        <strain evidence="3 4">S2-29</strain>
    </source>
</reference>
<dbReference type="RefSeq" id="WP_324269355.1">
    <property type="nucleotide sequence ID" value="NZ_JAWLNX010000034.1"/>
</dbReference>
<gene>
    <name evidence="3" type="ORF">R4I43_31470</name>
</gene>
<evidence type="ECO:0000259" key="2">
    <source>
        <dbReference type="Pfam" id="PF25547"/>
    </source>
</evidence>
<dbReference type="InterPro" id="IPR036689">
    <property type="entry name" value="ESAT-6-like_sf"/>
</dbReference>
<feature type="domain" description="Outer membrane channel protein CpnT-like N-terminal" evidence="2">
    <location>
        <begin position="11"/>
        <end position="91"/>
    </location>
</feature>
<evidence type="ECO:0000313" key="4">
    <source>
        <dbReference type="Proteomes" id="UP001327093"/>
    </source>
</evidence>
<name>A0ABU6AK26_9PSEU</name>
<organism evidence="3 4">
    <name type="scientific">Saccharopolyspora mangrovi</name>
    <dbReference type="NCBI Taxonomy" id="3082379"/>
    <lineage>
        <taxon>Bacteria</taxon>
        <taxon>Bacillati</taxon>
        <taxon>Actinomycetota</taxon>
        <taxon>Actinomycetes</taxon>
        <taxon>Pseudonocardiales</taxon>
        <taxon>Pseudonocardiaceae</taxon>
        <taxon>Saccharopolyspora</taxon>
    </lineage>
</organism>
<evidence type="ECO:0000256" key="1">
    <source>
        <dbReference type="SAM" id="MobiDB-lite"/>
    </source>
</evidence>
<accession>A0ABU6AK26</accession>